<dbReference type="AlphaFoldDB" id="A0A8S1IWD7"/>
<accession>A0A8S1IWD7</accession>
<keyword evidence="3" id="KW-1185">Reference proteome</keyword>
<reference evidence="2" key="1">
    <citation type="submission" date="2020-12" db="EMBL/GenBank/DDBJ databases">
        <authorList>
            <person name="Iha C."/>
        </authorList>
    </citation>
    <scope>NUCLEOTIDE SEQUENCE</scope>
</reference>
<evidence type="ECO:0000313" key="2">
    <source>
        <dbReference type="EMBL" id="CAD7698321.1"/>
    </source>
</evidence>
<comment type="caution">
    <text evidence="2">The sequence shown here is derived from an EMBL/GenBank/DDBJ whole genome shotgun (WGS) entry which is preliminary data.</text>
</comment>
<feature type="coiled-coil region" evidence="1">
    <location>
        <begin position="114"/>
        <end position="176"/>
    </location>
</feature>
<proteinExistence type="predicted"/>
<protein>
    <submittedName>
        <fullName evidence="2">Uncharacterized protein</fullName>
    </submittedName>
</protein>
<evidence type="ECO:0000313" key="3">
    <source>
        <dbReference type="Proteomes" id="UP000708148"/>
    </source>
</evidence>
<gene>
    <name evidence="2" type="ORF">OSTQU699_LOCUS3682</name>
</gene>
<dbReference type="Proteomes" id="UP000708148">
    <property type="component" value="Unassembled WGS sequence"/>
</dbReference>
<name>A0A8S1IWD7_9CHLO</name>
<dbReference type="EMBL" id="CAJHUC010000809">
    <property type="protein sequence ID" value="CAD7698321.1"/>
    <property type="molecule type" value="Genomic_DNA"/>
</dbReference>
<evidence type="ECO:0000256" key="1">
    <source>
        <dbReference type="SAM" id="Coils"/>
    </source>
</evidence>
<dbReference type="Gene3D" id="1.10.287.1490">
    <property type="match status" value="1"/>
</dbReference>
<keyword evidence="1" id="KW-0175">Coiled coil</keyword>
<feature type="coiled-coil region" evidence="1">
    <location>
        <begin position="230"/>
        <end position="300"/>
    </location>
</feature>
<sequence length="327" mass="36298">MGKTPKPCNAVLFQHQGLVDGDSRSMSNSTLKQACGECEVLRAQVQEQNRYMARAAEEQSRLRCALLDAETDLQRSVVAEEALTKRIKALAAVEEEKMKNANADMLSDLQKSEVQRLQIEVQETKQLLKDKTEQFLESDSHQNELQKQVADKAKQLEDLQAQLNTLLERLGQLEGLLNSKGGPLESSACPSVDASHAAPERIEAIHTELAALKTELAQCRSASASDAQKIWQKGNQIQRLQEENNGLKAEISRLKGHIAAARKESSLVEEEVSAKLQQDIVEKDKAARELEQMLSEANVEGHKHQTAAKRLENQVQHLKASLDEANL</sequence>
<organism evidence="2 3">
    <name type="scientific">Ostreobium quekettii</name>
    <dbReference type="NCBI Taxonomy" id="121088"/>
    <lineage>
        <taxon>Eukaryota</taxon>
        <taxon>Viridiplantae</taxon>
        <taxon>Chlorophyta</taxon>
        <taxon>core chlorophytes</taxon>
        <taxon>Ulvophyceae</taxon>
        <taxon>TCBD clade</taxon>
        <taxon>Bryopsidales</taxon>
        <taxon>Ostreobineae</taxon>
        <taxon>Ostreobiaceae</taxon>
        <taxon>Ostreobium</taxon>
    </lineage>
</organism>